<sequence>MENDAIGGEEFEVAWDKKGLGVALSSDLAFAKAGVGVNAPSDFAGGDVIVTGDFGGDPFALDGLNPDDLFKVAAIVADPLTGEGDGGKGILFHAGK</sequence>
<dbReference type="AlphaFoldDB" id="A0A0R2RHG4"/>
<organism evidence="1 2">
    <name type="scientific">Verrucomicrobia subdivision 6 bacterium BACL9 MAG-120507-bin52</name>
    <dbReference type="NCBI Taxonomy" id="1655590"/>
    <lineage>
        <taxon>Bacteria</taxon>
        <taxon>Pseudomonadati</taxon>
        <taxon>Verrucomicrobiota</taxon>
        <taxon>Verrucomicrobiia</taxon>
        <taxon>Verrucomicrobiales</taxon>
        <taxon>Verrucomicrobia subdivision 6</taxon>
    </lineage>
</organism>
<reference evidence="1 2" key="1">
    <citation type="submission" date="2015-10" db="EMBL/GenBank/DDBJ databases">
        <title>Metagenome-Assembled Genomes uncover a global brackish microbiome.</title>
        <authorList>
            <person name="Hugerth L.W."/>
            <person name="Larsson J."/>
            <person name="Alneberg J."/>
            <person name="Lindh M.V."/>
            <person name="Legrand C."/>
            <person name="Pinhassi J."/>
            <person name="Andersson A.F."/>
        </authorList>
    </citation>
    <scope>NUCLEOTIDE SEQUENCE [LARGE SCALE GENOMIC DNA]</scope>
    <source>
        <strain evidence="1">BACL18 MAG-120507-bin52</strain>
    </source>
</reference>
<evidence type="ECO:0000313" key="1">
    <source>
        <dbReference type="EMBL" id="KRO61973.1"/>
    </source>
</evidence>
<dbReference type="Proteomes" id="UP000051269">
    <property type="component" value="Unassembled WGS sequence"/>
</dbReference>
<dbReference type="EMBL" id="LIBO01000162">
    <property type="protein sequence ID" value="KRO61973.1"/>
    <property type="molecule type" value="Genomic_DNA"/>
</dbReference>
<name>A0A0R2RHG4_9BACT</name>
<accession>A0A0R2RHG4</accession>
<evidence type="ECO:0000313" key="2">
    <source>
        <dbReference type="Proteomes" id="UP000051269"/>
    </source>
</evidence>
<proteinExistence type="predicted"/>
<gene>
    <name evidence="1" type="ORF">ABR82_00460</name>
</gene>
<comment type="caution">
    <text evidence="1">The sequence shown here is derived from an EMBL/GenBank/DDBJ whole genome shotgun (WGS) entry which is preliminary data.</text>
</comment>
<protein>
    <submittedName>
        <fullName evidence="1">Uncharacterized protein</fullName>
    </submittedName>
</protein>